<dbReference type="EMBL" id="FNCW01000003">
    <property type="protein sequence ID" value="SDG56035.1"/>
    <property type="molecule type" value="Genomic_DNA"/>
</dbReference>
<feature type="coiled-coil region" evidence="1">
    <location>
        <begin position="518"/>
        <end position="545"/>
    </location>
</feature>
<dbReference type="STRING" id="470826.SAMN04488027_103150"/>
<dbReference type="AlphaFoldDB" id="A0A1G7V815"/>
<keyword evidence="3" id="KW-1185">Reference proteome</keyword>
<accession>A0A1G7V815</accession>
<reference evidence="2 3" key="1">
    <citation type="submission" date="2016-10" db="EMBL/GenBank/DDBJ databases">
        <authorList>
            <person name="de Groot N.N."/>
        </authorList>
    </citation>
    <scope>NUCLEOTIDE SEQUENCE [LARGE SCALE GENOMIC DNA]</scope>
    <source>
        <strain evidence="2 3">DSM 19803</strain>
    </source>
</reference>
<proteinExistence type="predicted"/>
<organism evidence="2 3">
    <name type="scientific">Psychroflexus sediminis</name>
    <dbReference type="NCBI Taxonomy" id="470826"/>
    <lineage>
        <taxon>Bacteria</taxon>
        <taxon>Pseudomonadati</taxon>
        <taxon>Bacteroidota</taxon>
        <taxon>Flavobacteriia</taxon>
        <taxon>Flavobacteriales</taxon>
        <taxon>Flavobacteriaceae</taxon>
        <taxon>Psychroflexus</taxon>
    </lineage>
</organism>
<evidence type="ECO:0000256" key="1">
    <source>
        <dbReference type="SAM" id="Coils"/>
    </source>
</evidence>
<dbReference type="InterPro" id="IPR027417">
    <property type="entry name" value="P-loop_NTPase"/>
</dbReference>
<name>A0A1G7V815_9FLAO</name>
<sequence>MHKSISTNIIRDEQGSLNYIVTPNAEETFENIFSNINKGYHSFNLIGSFGTGKSSFLLAFEQTLTNKLNHFQSQNNYNSEFVKIIGDYKSFNQALNEEFDIENDHDGNQKLFDKIFQRYENITEKNGHLFILVDEFGKFLEYAANESQEKEIYFIQKLAEFVNKADRNIILITSIHQSLESYAHNLKNEQIQEWRKVKGRFIDLTFNEPVEHLVHLASNYINYRGELKHDLTWKLVEKYQIFNTRIENFHNIEPKLFPLNAISGLVVAKALQTYGQNERSLFTFLNSSSFENFKQENKSFRISDVYDYLLQDFYNYINSKSNPDFSNWSSIKSSLERVENFESHQRLISEKLIKTIGLLNVFCSKAAILNSDFLKEYFDSKLKKDHILANLELLEKHKVIRFSKFDNSYKLFEGTDLDIESAISKAENKVIGLNLVGKLNSYFNFPVLLAKSVSYKFGTPRLFEFKLTEEPINEKAEGQIDGFINLVFNVDNFNQEKVLEYSSQNPTLYGYFKNTTGIKETLLEIEKTNEVLKEMRDENDRVAIRELQSIVKSNENLLNHYVINSLYTDRVNWFANGEPLNIQNKKEFNKILSKIAEATYTQTPVLQNELFNRHKTSGSISSARKNLWNAITQFEDKEDLGFPKDKWPAEKTVYYSLLKRSGIHQEINGKYAFQKPTQDDIMPLWKISEEFLDDAKTSKKKLTDFEDVLSKAPIKLKKGVIDFWIPIFLFIKRGDFALYNDNGFVPVIDEVVLYQLTRNLKEYSLKSFELNDLRLSLFNKYRDFLQQENTDEFSTDSFIESIRPLLIFYRDLPEYNKKTKTISKEAIQLRDAISKARDPEQTFFEEFPSALGYSLQELTKSDELFENYIIDFQNRIQEIKTSFDDLLDRFELFICDEVIGERLSFGNYQKKLKDRFSAVKEHQALTRHKVFLMRINSALNDRNSYLMSLSQALINKGLDKIDDKDELLLKERFLSIVNELDNLVDLHKLKPKADERVAKLQITSLEDGGKEQTIRINKNQEKEIEEAAVEILSSLNKHKKIKLPILLSILEKELKNG</sequence>
<dbReference type="Proteomes" id="UP000199296">
    <property type="component" value="Unassembled WGS sequence"/>
</dbReference>
<dbReference type="Gene3D" id="3.40.50.300">
    <property type="entry name" value="P-loop containing nucleotide triphosphate hydrolases"/>
    <property type="match status" value="1"/>
</dbReference>
<dbReference type="SUPFAM" id="SSF52540">
    <property type="entry name" value="P-loop containing nucleoside triphosphate hydrolases"/>
    <property type="match status" value="1"/>
</dbReference>
<evidence type="ECO:0000313" key="3">
    <source>
        <dbReference type="Proteomes" id="UP000199296"/>
    </source>
</evidence>
<gene>
    <name evidence="2" type="ORF">SAMN04488027_103150</name>
</gene>
<feature type="coiled-coil region" evidence="1">
    <location>
        <begin position="1010"/>
        <end position="1037"/>
    </location>
</feature>
<evidence type="ECO:0000313" key="2">
    <source>
        <dbReference type="EMBL" id="SDG56035.1"/>
    </source>
</evidence>
<protein>
    <submittedName>
        <fullName evidence="2">Uncharacterized protein</fullName>
    </submittedName>
</protein>
<keyword evidence="1" id="KW-0175">Coiled coil</keyword>